<dbReference type="SUPFAM" id="SSF48371">
    <property type="entry name" value="ARM repeat"/>
    <property type="match status" value="1"/>
</dbReference>
<dbReference type="RefSeq" id="WP_005174636.1">
    <property type="nucleotide sequence ID" value="NZ_BANR01000007.1"/>
</dbReference>
<comment type="caution">
    <text evidence="1">The sequence shown here is derived from an EMBL/GenBank/DDBJ whole genome shotgun (WGS) entry which is preliminary data.</text>
</comment>
<feature type="non-terminal residue" evidence="1">
    <location>
        <position position="1"/>
    </location>
</feature>
<name>L7KLV5_9ACTN</name>
<dbReference type="PROSITE" id="PS50077">
    <property type="entry name" value="HEAT_REPEAT"/>
    <property type="match status" value="1"/>
</dbReference>
<accession>L7KLV5</accession>
<evidence type="ECO:0008006" key="3">
    <source>
        <dbReference type="Google" id="ProtNLM"/>
    </source>
</evidence>
<dbReference type="AlphaFoldDB" id="L7KLV5"/>
<reference evidence="1 2" key="1">
    <citation type="submission" date="2012-12" db="EMBL/GenBank/DDBJ databases">
        <title>Whole genome shotgun sequence of Gordonia aichiensis NBRC 108223.</title>
        <authorList>
            <person name="Isaki-Nakamura S."/>
            <person name="Hosoyama A."/>
            <person name="Tsuchikane K."/>
            <person name="Ando Y."/>
            <person name="Baba S."/>
            <person name="Ohji S."/>
            <person name="Hamada M."/>
            <person name="Tamura T."/>
            <person name="Yamazoe A."/>
            <person name="Yamazaki S."/>
            <person name="Fujita N."/>
        </authorList>
    </citation>
    <scope>NUCLEOTIDE SEQUENCE [LARGE SCALE GENOMIC DNA]</scope>
    <source>
        <strain evidence="1 2">NBRC 108223</strain>
    </source>
</reference>
<protein>
    <recommendedName>
        <fullName evidence="3">HEAT repeat domain-containing protein</fullName>
    </recommendedName>
</protein>
<gene>
    <name evidence="1" type="ORF">GOACH_07_02230</name>
</gene>
<proteinExistence type="predicted"/>
<evidence type="ECO:0000313" key="1">
    <source>
        <dbReference type="EMBL" id="GAC48937.1"/>
    </source>
</evidence>
<dbReference type="InterPro" id="IPR011989">
    <property type="entry name" value="ARM-like"/>
</dbReference>
<dbReference type="InterPro" id="IPR021133">
    <property type="entry name" value="HEAT_type_2"/>
</dbReference>
<keyword evidence="2" id="KW-1185">Reference proteome</keyword>
<dbReference type="InterPro" id="IPR016024">
    <property type="entry name" value="ARM-type_fold"/>
</dbReference>
<dbReference type="EMBL" id="BANR01000007">
    <property type="protein sequence ID" value="GAC48937.1"/>
    <property type="molecule type" value="Genomic_DNA"/>
</dbReference>
<organism evidence="1 2">
    <name type="scientific">Gordonia aichiensis NBRC 108223</name>
    <dbReference type="NCBI Taxonomy" id="1220583"/>
    <lineage>
        <taxon>Bacteria</taxon>
        <taxon>Bacillati</taxon>
        <taxon>Actinomycetota</taxon>
        <taxon>Actinomycetes</taxon>
        <taxon>Mycobacteriales</taxon>
        <taxon>Gordoniaceae</taxon>
        <taxon>Gordonia</taxon>
    </lineage>
</organism>
<sequence length="164" mass="18204">RQQAHALISDDITPISKKAGLPFRTLTDLVNTNERYPELVPLLIDQYYLEPPLPEVNAYAAGNALRFLAVPSDYDDMATIAADRSLGSGRAAVLEWIIKQGLPDGLHLVVDQIDDPSVRALGIKFIRQYTPLPNGLRPTIERYLDDPDSEVRKQATATLKKLPT</sequence>
<evidence type="ECO:0000313" key="2">
    <source>
        <dbReference type="Proteomes" id="UP000010988"/>
    </source>
</evidence>
<dbReference type="eggNOG" id="ENOG5031W5P">
    <property type="taxonomic scope" value="Bacteria"/>
</dbReference>
<dbReference type="Gene3D" id="1.25.10.10">
    <property type="entry name" value="Leucine-rich Repeat Variant"/>
    <property type="match status" value="1"/>
</dbReference>
<dbReference type="Proteomes" id="UP000010988">
    <property type="component" value="Unassembled WGS sequence"/>
</dbReference>